<proteinExistence type="predicted"/>
<evidence type="ECO:0000313" key="1">
    <source>
        <dbReference type="EMBL" id="KAF2621943.1"/>
    </source>
</evidence>
<name>A0ACB6RJN2_9PLEO</name>
<comment type="caution">
    <text evidence="1">The sequence shown here is derived from an EMBL/GenBank/DDBJ whole genome shotgun (WGS) entry which is preliminary data.</text>
</comment>
<dbReference type="Proteomes" id="UP000799754">
    <property type="component" value="Unassembled WGS sequence"/>
</dbReference>
<keyword evidence="2" id="KW-1185">Reference proteome</keyword>
<organism evidence="1 2">
    <name type="scientific">Macroventuria anomochaeta</name>
    <dbReference type="NCBI Taxonomy" id="301207"/>
    <lineage>
        <taxon>Eukaryota</taxon>
        <taxon>Fungi</taxon>
        <taxon>Dikarya</taxon>
        <taxon>Ascomycota</taxon>
        <taxon>Pezizomycotina</taxon>
        <taxon>Dothideomycetes</taxon>
        <taxon>Pleosporomycetidae</taxon>
        <taxon>Pleosporales</taxon>
        <taxon>Pleosporineae</taxon>
        <taxon>Didymellaceae</taxon>
        <taxon>Macroventuria</taxon>
    </lineage>
</organism>
<sequence>MQLLSFLSLAAAFASVTAAQRDLPPRPDLKYDETADWYKDHGKPIPDVAPEITVIEANRSYVVKLECPDCPFLVKEGRKASWQERDNSLLLKFDLKDAVSDISIMRLNGATVLPLDPMPLHINAYQVAGNLTHEAMDSIIHERLLDPDFAWQTRYHQFPLQYEHTLLKTETPGQWWMQFDITGFPWGKDGEPVHFDEDRRLVQVLVKEEKLADGAEKSLSIKDVQIVERYQRAQPIRMKCGKLAMVKTAFDPNEWDEYGKLGSWSRVWNMVFGKIGQYWLDHIQHNALLLPLALLLAFLIFFARVWHQRGQQEKAMDAEYALLESTQEGLPPAYSDIPVIKIEEYD</sequence>
<protein>
    <submittedName>
        <fullName evidence="1">Uncharacterized protein</fullName>
    </submittedName>
</protein>
<gene>
    <name evidence="1" type="ORF">BU25DRAFT_435166</name>
</gene>
<dbReference type="EMBL" id="MU006749">
    <property type="protein sequence ID" value="KAF2621943.1"/>
    <property type="molecule type" value="Genomic_DNA"/>
</dbReference>
<reference evidence="1" key="1">
    <citation type="journal article" date="2020" name="Stud. Mycol.">
        <title>101 Dothideomycetes genomes: a test case for predicting lifestyles and emergence of pathogens.</title>
        <authorList>
            <person name="Haridas S."/>
            <person name="Albert R."/>
            <person name="Binder M."/>
            <person name="Bloem J."/>
            <person name="Labutti K."/>
            <person name="Salamov A."/>
            <person name="Andreopoulos B."/>
            <person name="Baker S."/>
            <person name="Barry K."/>
            <person name="Bills G."/>
            <person name="Bluhm B."/>
            <person name="Cannon C."/>
            <person name="Castanera R."/>
            <person name="Culley D."/>
            <person name="Daum C."/>
            <person name="Ezra D."/>
            <person name="Gonzalez J."/>
            <person name="Henrissat B."/>
            <person name="Kuo A."/>
            <person name="Liang C."/>
            <person name="Lipzen A."/>
            <person name="Lutzoni F."/>
            <person name="Magnuson J."/>
            <person name="Mondo S."/>
            <person name="Nolan M."/>
            <person name="Ohm R."/>
            <person name="Pangilinan J."/>
            <person name="Park H.-J."/>
            <person name="Ramirez L."/>
            <person name="Alfaro M."/>
            <person name="Sun H."/>
            <person name="Tritt A."/>
            <person name="Yoshinaga Y."/>
            <person name="Zwiers L.-H."/>
            <person name="Turgeon B."/>
            <person name="Goodwin S."/>
            <person name="Spatafora J."/>
            <person name="Crous P."/>
            <person name="Grigoriev I."/>
        </authorList>
    </citation>
    <scope>NUCLEOTIDE SEQUENCE</scope>
    <source>
        <strain evidence="1">CBS 525.71</strain>
    </source>
</reference>
<evidence type="ECO:0000313" key="2">
    <source>
        <dbReference type="Proteomes" id="UP000799754"/>
    </source>
</evidence>
<accession>A0ACB6RJN2</accession>